<keyword evidence="3 6" id="KW-0812">Transmembrane</keyword>
<evidence type="ECO:0000256" key="2">
    <source>
        <dbReference type="ARBA" id="ARBA00022475"/>
    </source>
</evidence>
<evidence type="ECO:0000259" key="7">
    <source>
        <dbReference type="Pfam" id="PF00482"/>
    </source>
</evidence>
<feature type="transmembrane region" description="Helical" evidence="6">
    <location>
        <begin position="200"/>
        <end position="219"/>
    </location>
</feature>
<comment type="subcellular location">
    <subcellularLocation>
        <location evidence="1">Cell membrane</location>
        <topology evidence="1">Multi-pass membrane protein</topology>
    </subcellularLocation>
</comment>
<name>A0A0B6TNS1_9CORY</name>
<protein>
    <recommendedName>
        <fullName evidence="7">Type II secretion system protein GspF domain-containing protein</fullName>
    </recommendedName>
</protein>
<keyword evidence="5 6" id="KW-0472">Membrane</keyword>
<dbReference type="InterPro" id="IPR018076">
    <property type="entry name" value="T2SS_GspF_dom"/>
</dbReference>
<dbReference type="OrthoDB" id="4421971at2"/>
<dbReference type="PANTHER" id="PTHR35007">
    <property type="entry name" value="INTEGRAL MEMBRANE PROTEIN-RELATED"/>
    <property type="match status" value="1"/>
</dbReference>
<evidence type="ECO:0000256" key="5">
    <source>
        <dbReference type="ARBA" id="ARBA00023136"/>
    </source>
</evidence>
<dbReference type="RefSeq" id="WP_042620607.1">
    <property type="nucleotide sequence ID" value="NZ_CP007790.1"/>
</dbReference>
<feature type="transmembrane region" description="Helical" evidence="6">
    <location>
        <begin position="43"/>
        <end position="68"/>
    </location>
</feature>
<dbReference type="KEGG" id="cmq:B840_01205"/>
<feature type="transmembrane region" description="Helical" evidence="6">
    <location>
        <begin position="225"/>
        <end position="248"/>
    </location>
</feature>
<gene>
    <name evidence="8" type="ORF">B840_01205</name>
</gene>
<feature type="domain" description="Type II secretion system protein GspF" evidence="7">
    <location>
        <begin position="87"/>
        <end position="214"/>
    </location>
</feature>
<evidence type="ECO:0000256" key="1">
    <source>
        <dbReference type="ARBA" id="ARBA00004651"/>
    </source>
</evidence>
<keyword evidence="2" id="KW-1003">Cell membrane</keyword>
<dbReference type="STRING" id="1224162.B840_01205"/>
<evidence type="ECO:0000256" key="3">
    <source>
        <dbReference type="ARBA" id="ARBA00022692"/>
    </source>
</evidence>
<proteinExistence type="predicted"/>
<dbReference type="Pfam" id="PF00482">
    <property type="entry name" value="T2SSF"/>
    <property type="match status" value="1"/>
</dbReference>
<keyword evidence="4 6" id="KW-1133">Transmembrane helix</keyword>
<evidence type="ECO:0000256" key="6">
    <source>
        <dbReference type="SAM" id="Phobius"/>
    </source>
</evidence>
<organism evidence="8 9">
    <name type="scientific">Corynebacterium marinum DSM 44953</name>
    <dbReference type="NCBI Taxonomy" id="1224162"/>
    <lineage>
        <taxon>Bacteria</taxon>
        <taxon>Bacillati</taxon>
        <taxon>Actinomycetota</taxon>
        <taxon>Actinomycetes</taxon>
        <taxon>Mycobacteriales</taxon>
        <taxon>Corynebacteriaceae</taxon>
        <taxon>Corynebacterium</taxon>
    </lineage>
</organism>
<evidence type="ECO:0000313" key="9">
    <source>
        <dbReference type="Proteomes" id="UP000031928"/>
    </source>
</evidence>
<reference evidence="8 9" key="1">
    <citation type="submission" date="2014-05" db="EMBL/GenBank/DDBJ databases">
        <title>Complete genome sequence of Corynebacterium marinum DSM 44953.</title>
        <authorList>
            <person name="Schaffert L."/>
            <person name="Albersmeier A."/>
            <person name="Kalinowski J."/>
            <person name="Ruckert C."/>
        </authorList>
    </citation>
    <scope>NUCLEOTIDE SEQUENCE [LARGE SCALE GENOMIC DNA]</scope>
    <source>
        <strain evidence="8 9">DSM 44953</strain>
    </source>
</reference>
<evidence type="ECO:0000313" key="8">
    <source>
        <dbReference type="EMBL" id="AJK67874.1"/>
    </source>
</evidence>
<evidence type="ECO:0000256" key="4">
    <source>
        <dbReference type="ARBA" id="ARBA00022989"/>
    </source>
</evidence>
<dbReference type="HOGENOM" id="CLU_065779_3_0_11"/>
<dbReference type="PANTHER" id="PTHR35007:SF4">
    <property type="entry name" value="CONSERVED TRANSMEMBRANE PROTEIN-RELATED"/>
    <property type="match status" value="1"/>
</dbReference>
<sequence length="258" mass="26329">MTVLLLTAAHLALTAPAPAGRLRPGPPTKLRALLPLAAGAGLAAFLVLGRLSVAVAALLIAGTAGWAVRGMRTRRRTLRRETVAASFLGHLCGELQAGSAMPDAVEHAAANLPEDTPPELARTLRRVCGHLRRGASGARILTESSGEVPELAGLGTLWSLADRHGLPLAPLVGQAQTRIDTRLRHRTATSATLQGPQATAVILTLLPFAGIAMGTAMGADPVGFLLGGGLGGILLVAGTALAAAGFVWSRHIIGRAAP</sequence>
<accession>A0A0B6TNS1</accession>
<dbReference type="EMBL" id="CP007790">
    <property type="protein sequence ID" value="AJK67874.1"/>
    <property type="molecule type" value="Genomic_DNA"/>
</dbReference>
<dbReference type="AlphaFoldDB" id="A0A0B6TNS1"/>
<dbReference type="GO" id="GO:0005886">
    <property type="term" value="C:plasma membrane"/>
    <property type="evidence" value="ECO:0007669"/>
    <property type="project" value="UniProtKB-SubCell"/>
</dbReference>
<dbReference type="Proteomes" id="UP000031928">
    <property type="component" value="Chromosome"/>
</dbReference>
<keyword evidence="9" id="KW-1185">Reference proteome</keyword>